<dbReference type="InterPro" id="IPR008991">
    <property type="entry name" value="Translation_prot_SH3-like_sf"/>
</dbReference>
<dbReference type="SMART" id="SM01185">
    <property type="entry name" value="EFP"/>
    <property type="match status" value="1"/>
</dbReference>
<reference evidence="9 10" key="1">
    <citation type="journal article" date="2016" name="Nat. Commun.">
        <title>Thousands of microbial genomes shed light on interconnected biogeochemical processes in an aquifer system.</title>
        <authorList>
            <person name="Anantharaman K."/>
            <person name="Brown C.T."/>
            <person name="Hug L.A."/>
            <person name="Sharon I."/>
            <person name="Castelle C.J."/>
            <person name="Probst A.J."/>
            <person name="Thomas B.C."/>
            <person name="Singh A."/>
            <person name="Wilkins M.J."/>
            <person name="Karaoz U."/>
            <person name="Brodie E.L."/>
            <person name="Williams K.H."/>
            <person name="Hubbard S.S."/>
            <person name="Banfield J.F."/>
        </authorList>
    </citation>
    <scope>NUCLEOTIDE SEQUENCE [LARGE SCALE GENOMIC DNA]</scope>
</reference>
<keyword evidence="6" id="KW-0648">Protein biosynthesis</keyword>
<evidence type="ECO:0000256" key="1">
    <source>
        <dbReference type="ARBA" id="ARBA00004496"/>
    </source>
</evidence>
<dbReference type="InterPro" id="IPR020599">
    <property type="entry name" value="Transl_elong_fac_P/YeiP"/>
</dbReference>
<dbReference type="PROSITE" id="PS01275">
    <property type="entry name" value="EFP"/>
    <property type="match status" value="1"/>
</dbReference>
<feature type="domain" description="Elongation factor P C-terminal" evidence="7">
    <location>
        <begin position="130"/>
        <end position="185"/>
    </location>
</feature>
<evidence type="ECO:0008006" key="11">
    <source>
        <dbReference type="Google" id="ProtNLM"/>
    </source>
</evidence>
<comment type="pathway">
    <text evidence="2">Protein biosynthesis; polypeptide chain elongation.</text>
</comment>
<dbReference type="Proteomes" id="UP000177810">
    <property type="component" value="Unassembled WGS sequence"/>
</dbReference>
<proteinExistence type="inferred from homology"/>
<dbReference type="NCBIfam" id="NF001810">
    <property type="entry name" value="PRK00529.1"/>
    <property type="match status" value="1"/>
</dbReference>
<gene>
    <name evidence="9" type="ORF">A2V69_02670</name>
</gene>
<dbReference type="SUPFAM" id="SSF50104">
    <property type="entry name" value="Translation proteins SH3-like domain"/>
    <property type="match status" value="1"/>
</dbReference>
<dbReference type="InterPro" id="IPR014722">
    <property type="entry name" value="Rib_uL2_dom2"/>
</dbReference>
<evidence type="ECO:0000256" key="2">
    <source>
        <dbReference type="ARBA" id="ARBA00004815"/>
    </source>
</evidence>
<evidence type="ECO:0000259" key="8">
    <source>
        <dbReference type="SMART" id="SM01185"/>
    </source>
</evidence>
<dbReference type="GO" id="GO:0003746">
    <property type="term" value="F:translation elongation factor activity"/>
    <property type="evidence" value="ECO:0007669"/>
    <property type="project" value="UniProtKB-KW"/>
</dbReference>
<feature type="domain" description="Translation elongation factor P/YeiP central" evidence="8">
    <location>
        <begin position="67"/>
        <end position="122"/>
    </location>
</feature>
<evidence type="ECO:0000256" key="6">
    <source>
        <dbReference type="ARBA" id="ARBA00022917"/>
    </source>
</evidence>
<evidence type="ECO:0000313" key="9">
    <source>
        <dbReference type="EMBL" id="OGZ32345.1"/>
    </source>
</evidence>
<dbReference type="CDD" id="cd05794">
    <property type="entry name" value="S1_EF-P_repeat_2"/>
    <property type="match status" value="1"/>
</dbReference>
<dbReference type="FunFam" id="2.30.30.30:FF:000003">
    <property type="entry name" value="Elongation factor P"/>
    <property type="match status" value="1"/>
</dbReference>
<dbReference type="Gene3D" id="2.40.50.140">
    <property type="entry name" value="Nucleic acid-binding proteins"/>
    <property type="match status" value="2"/>
</dbReference>
<protein>
    <recommendedName>
        <fullName evidence="11">Elongation factor P</fullName>
    </recommendedName>
</protein>
<organism evidence="9 10">
    <name type="scientific">Candidatus Portnoybacteria bacterium RBG_13_40_8</name>
    <dbReference type="NCBI Taxonomy" id="1801990"/>
    <lineage>
        <taxon>Bacteria</taxon>
        <taxon>Candidatus Portnoyibacteriota</taxon>
    </lineage>
</organism>
<dbReference type="InterPro" id="IPR013185">
    <property type="entry name" value="Transl_elong_KOW-like"/>
</dbReference>
<keyword evidence="5" id="KW-0251">Elongation factor</keyword>
<dbReference type="Pfam" id="PF09285">
    <property type="entry name" value="Elong-fact-P_C"/>
    <property type="match status" value="1"/>
</dbReference>
<evidence type="ECO:0000256" key="4">
    <source>
        <dbReference type="ARBA" id="ARBA00022490"/>
    </source>
</evidence>
<name>A0A1G2F2S0_9BACT</name>
<dbReference type="PIRSF" id="PIRSF005901">
    <property type="entry name" value="EF-P"/>
    <property type="match status" value="1"/>
</dbReference>
<evidence type="ECO:0000259" key="7">
    <source>
        <dbReference type="SMART" id="SM00841"/>
    </source>
</evidence>
<dbReference type="AlphaFoldDB" id="A0A1G2F2S0"/>
<dbReference type="PANTHER" id="PTHR30053">
    <property type="entry name" value="ELONGATION FACTOR P"/>
    <property type="match status" value="1"/>
</dbReference>
<dbReference type="STRING" id="1801990.A2V69_02670"/>
<accession>A0A1G2F2S0</accession>
<dbReference type="GO" id="GO:0043043">
    <property type="term" value="P:peptide biosynthetic process"/>
    <property type="evidence" value="ECO:0007669"/>
    <property type="project" value="InterPro"/>
</dbReference>
<dbReference type="InterPro" id="IPR001059">
    <property type="entry name" value="Transl_elong_P/YeiP_cen"/>
</dbReference>
<dbReference type="PANTHER" id="PTHR30053:SF12">
    <property type="entry name" value="ELONGATION FACTOR P (EF-P) FAMILY PROTEIN"/>
    <property type="match status" value="1"/>
</dbReference>
<comment type="caution">
    <text evidence="9">The sequence shown here is derived from an EMBL/GenBank/DDBJ whole genome shotgun (WGS) entry which is preliminary data.</text>
</comment>
<evidence type="ECO:0000256" key="3">
    <source>
        <dbReference type="ARBA" id="ARBA00009479"/>
    </source>
</evidence>
<comment type="subcellular location">
    <subcellularLocation>
        <location evidence="1">Cytoplasm</location>
    </subcellularLocation>
</comment>
<comment type="similarity">
    <text evidence="3">Belongs to the elongation factor P family.</text>
</comment>
<evidence type="ECO:0000313" key="10">
    <source>
        <dbReference type="Proteomes" id="UP000177810"/>
    </source>
</evidence>
<evidence type="ECO:0000256" key="5">
    <source>
        <dbReference type="ARBA" id="ARBA00022768"/>
    </source>
</evidence>
<dbReference type="SMART" id="SM00841">
    <property type="entry name" value="Elong-fact-P_C"/>
    <property type="match status" value="1"/>
</dbReference>
<keyword evidence="4" id="KW-0963">Cytoplasm</keyword>
<dbReference type="InterPro" id="IPR013852">
    <property type="entry name" value="Transl_elong_P/YeiP_CS"/>
</dbReference>
<dbReference type="FunFam" id="2.40.50.140:FF:000004">
    <property type="entry name" value="Elongation factor P"/>
    <property type="match status" value="1"/>
</dbReference>
<dbReference type="Gene3D" id="2.30.30.30">
    <property type="match status" value="1"/>
</dbReference>
<dbReference type="InterPro" id="IPR015365">
    <property type="entry name" value="Elong-fact-P_C"/>
</dbReference>
<dbReference type="SUPFAM" id="SSF50249">
    <property type="entry name" value="Nucleic acid-binding proteins"/>
    <property type="match status" value="1"/>
</dbReference>
<dbReference type="GO" id="GO:0005829">
    <property type="term" value="C:cytosol"/>
    <property type="evidence" value="ECO:0007669"/>
    <property type="project" value="UniProtKB-ARBA"/>
</dbReference>
<dbReference type="Pfam" id="PF08207">
    <property type="entry name" value="EFP_N"/>
    <property type="match status" value="1"/>
</dbReference>
<dbReference type="InterPro" id="IPR012340">
    <property type="entry name" value="NA-bd_OB-fold"/>
</dbReference>
<dbReference type="EMBL" id="MHMT01000020">
    <property type="protein sequence ID" value="OGZ32345.1"/>
    <property type="molecule type" value="Genomic_DNA"/>
</dbReference>
<sequence length="190" mass="21779">MINYNNLKPGTVFILDGQPYQVVEFNFVRMQQRKPVAQTKIKNLINGKVISRSFQHTESFAEAEIKYREVKFLYVHRGKFVFCEISDPSKRFEIDEEQIGDLSKFLKPNSNVDVMEFEDKIVNVFLPIKMEFKVIEAPPSIKGNTAQGGVKAVKIETGTLINVPLFIEQGDIIKINTQTGEYTERVEKGE</sequence>